<dbReference type="Gene3D" id="3.30.750.80">
    <property type="entry name" value="RNA methyltransferase domain (HRMD) like"/>
    <property type="match status" value="1"/>
</dbReference>
<dbReference type="GO" id="GO:0032259">
    <property type="term" value="P:methylation"/>
    <property type="evidence" value="ECO:0007669"/>
    <property type="project" value="UniProtKB-KW"/>
</dbReference>
<dbReference type="NCBIfam" id="NF008748">
    <property type="entry name" value="PRK11783.1"/>
    <property type="match status" value="1"/>
</dbReference>
<dbReference type="InterPro" id="IPR054170">
    <property type="entry name" value="RlmL_1st"/>
</dbReference>
<accession>A0ABR5Q1G7</accession>
<organism evidence="6 7">
    <name type="scientific">Lancefieldella rimae</name>
    <dbReference type="NCBI Taxonomy" id="1383"/>
    <lineage>
        <taxon>Bacteria</taxon>
        <taxon>Bacillati</taxon>
        <taxon>Actinomycetota</taxon>
        <taxon>Coriobacteriia</taxon>
        <taxon>Coriobacteriales</taxon>
        <taxon>Atopobiaceae</taxon>
        <taxon>Lancefieldella</taxon>
    </lineage>
</organism>
<proteinExistence type="predicted"/>
<dbReference type="SUPFAM" id="SSF53335">
    <property type="entry name" value="S-adenosyl-L-methionine-dependent methyltransferases"/>
    <property type="match status" value="1"/>
</dbReference>
<feature type="domain" description="THUMP" evidence="5">
    <location>
        <begin position="47"/>
        <end position="158"/>
    </location>
</feature>
<dbReference type="PANTHER" id="PTHR47313">
    <property type="entry name" value="RIBOSOMAL RNA LARGE SUBUNIT METHYLTRANSFERASE K/L"/>
    <property type="match status" value="1"/>
</dbReference>
<dbReference type="PROSITE" id="PS51165">
    <property type="entry name" value="THUMP"/>
    <property type="match status" value="1"/>
</dbReference>
<dbReference type="InterPro" id="IPR004114">
    <property type="entry name" value="THUMP_dom"/>
</dbReference>
<dbReference type="Gene3D" id="3.40.50.150">
    <property type="entry name" value="Vaccinia Virus protein VP39"/>
    <property type="match status" value="2"/>
</dbReference>
<dbReference type="CDD" id="cd02440">
    <property type="entry name" value="AdoMet_MTases"/>
    <property type="match status" value="1"/>
</dbReference>
<evidence type="ECO:0000256" key="2">
    <source>
        <dbReference type="ARBA" id="ARBA00022679"/>
    </source>
</evidence>
<dbReference type="EMBL" id="JQCP01000001">
    <property type="protein sequence ID" value="KRO02901.1"/>
    <property type="molecule type" value="Genomic_DNA"/>
</dbReference>
<evidence type="ECO:0000313" key="6">
    <source>
        <dbReference type="EMBL" id="KRO02901.1"/>
    </source>
</evidence>
<protein>
    <submittedName>
        <fullName evidence="6">Methyltransferase</fullName>
    </submittedName>
</protein>
<dbReference type="GO" id="GO:0008168">
    <property type="term" value="F:methyltransferase activity"/>
    <property type="evidence" value="ECO:0007669"/>
    <property type="project" value="UniProtKB-KW"/>
</dbReference>
<evidence type="ECO:0000256" key="3">
    <source>
        <dbReference type="ARBA" id="ARBA00022691"/>
    </source>
</evidence>
<comment type="caution">
    <text evidence="6">The sequence shown here is derived from an EMBL/GenBank/DDBJ whole genome shotgun (WGS) entry which is preliminary data.</text>
</comment>
<evidence type="ECO:0000259" key="5">
    <source>
        <dbReference type="PROSITE" id="PS51165"/>
    </source>
</evidence>
<keyword evidence="4" id="KW-0694">RNA-binding</keyword>
<gene>
    <name evidence="6" type="ORF">IV60_GL000071</name>
</gene>
<dbReference type="InterPro" id="IPR019614">
    <property type="entry name" value="SAM-dep_methyl-trfase"/>
</dbReference>
<dbReference type="Proteomes" id="UP000051927">
    <property type="component" value="Unassembled WGS sequence"/>
</dbReference>
<dbReference type="PIRSF" id="PIRSF037618">
    <property type="entry name" value="RNA_Mtase_bacteria_prd"/>
    <property type="match status" value="1"/>
</dbReference>
<dbReference type="Pfam" id="PF02926">
    <property type="entry name" value="THUMP"/>
    <property type="match status" value="1"/>
</dbReference>
<dbReference type="Pfam" id="PF10672">
    <property type="entry name" value="Methyltrans_SAM"/>
    <property type="match status" value="1"/>
</dbReference>
<name>A0ABR5Q1G7_9ACTN</name>
<dbReference type="GeneID" id="84904272"/>
<evidence type="ECO:0000313" key="7">
    <source>
        <dbReference type="Proteomes" id="UP000051927"/>
    </source>
</evidence>
<sequence>MTTDIQEFFATCPKGFEQLLGCELSRLSISQIRPLSGQVSFRGTLADAYRVCLWSRLASRVVLVLGRMSATQADELYAGVSEIDWEAHISPHATFAVNAHGTNSELRNAHFTAVRVKDAIVDQLIAKRGSRPMVNTDFPDVTVTVRITKTHASLGIDLAGDPLFKRGIISRRTLTQNLAPLRPDYAAALLAAHGIYGGNRSEKHGGKSLETPAYEAAAATPSILFSGAGSLVHELVGIRSDCAPGLLRTRWGMLGWVGHDSKVWSELIDEATYRANACEKNLEVCISDTRPKADVAARHSLRASGLSASLRFLSPKELAEHTTDGGIVADMSWFGHNLAVQGSALSALAHFVGTKATVLSLDETSDTTLGQQSSSVTNVLVGKTPAGIRTYAATKNFELPPTVTVRAKQLPVLVGASDQFSARLTKVAKLRARWAKREDISCYRIYDADLPDYAVSIDLYQGCTSSKRWLQISEYAAPHDIDATLAKKRLLDVLTIAPEVLEVPPHHVNLRIRTRAKGGSQYVSEGEAPTYAHKQTLLIDEGGLTFEVDFSQHLDCGIFLDHRQTRAMIREMMKTAGTAKSFLNLFAYTGTATCYAADGGALHTTTVDLSKPSLEWARRNMCQNGFDGQEHEFVQADALTWITEQRRSKNRWNVIFCDVPTFSNSSRMKKASFDVQRDHAELIIGISRLLTRGGVALFSCNLRSFKPDVEKIERAGVSLEDITKETIPEDFARNQKIHHCYRVTRVK</sequence>
<dbReference type="InterPro" id="IPR017244">
    <property type="entry name" value="23SrRNA_methyltr_KL"/>
</dbReference>
<dbReference type="RefSeq" id="WP_003148252.1">
    <property type="nucleotide sequence ID" value="NZ_JQCP01000001.1"/>
</dbReference>
<keyword evidence="2" id="KW-0808">Transferase</keyword>
<evidence type="ECO:0000256" key="1">
    <source>
        <dbReference type="ARBA" id="ARBA00022603"/>
    </source>
</evidence>
<evidence type="ECO:0000256" key="4">
    <source>
        <dbReference type="PROSITE-ProRule" id="PRU00529"/>
    </source>
</evidence>
<keyword evidence="3" id="KW-0949">S-adenosyl-L-methionine</keyword>
<keyword evidence="7" id="KW-1185">Reference proteome</keyword>
<dbReference type="Pfam" id="PF22020">
    <property type="entry name" value="RlmL_1st"/>
    <property type="match status" value="1"/>
</dbReference>
<dbReference type="PANTHER" id="PTHR47313:SF1">
    <property type="entry name" value="RIBOSOMAL RNA LARGE SUBUNIT METHYLTRANSFERASE K_L"/>
    <property type="match status" value="1"/>
</dbReference>
<keyword evidence="1 6" id="KW-0489">Methyltransferase</keyword>
<dbReference type="SMART" id="SM00981">
    <property type="entry name" value="THUMP"/>
    <property type="match status" value="1"/>
</dbReference>
<dbReference type="Gene3D" id="3.30.2130.30">
    <property type="match status" value="1"/>
</dbReference>
<reference evidence="6 7" key="1">
    <citation type="journal article" date="2015" name="Genome Announc.">
        <title>Expanding the biotechnology potential of lactobacilli through comparative genomics of 213 strains and associated genera.</title>
        <authorList>
            <person name="Sun Z."/>
            <person name="Harris H.M."/>
            <person name="McCann A."/>
            <person name="Guo C."/>
            <person name="Argimon S."/>
            <person name="Zhang W."/>
            <person name="Yang X."/>
            <person name="Jeffery I.B."/>
            <person name="Cooney J.C."/>
            <person name="Kagawa T.F."/>
            <person name="Liu W."/>
            <person name="Song Y."/>
            <person name="Salvetti E."/>
            <person name="Wrobel A."/>
            <person name="Rasinkangas P."/>
            <person name="Parkhill J."/>
            <person name="Rea M.C."/>
            <person name="O'Sullivan O."/>
            <person name="Ritari J."/>
            <person name="Douillard F.P."/>
            <person name="Paul Ross R."/>
            <person name="Yang R."/>
            <person name="Briner A.E."/>
            <person name="Felis G.E."/>
            <person name="de Vos W.M."/>
            <person name="Barrangou R."/>
            <person name="Klaenhammer T.R."/>
            <person name="Caufield P.W."/>
            <person name="Cui Y."/>
            <person name="Zhang H."/>
            <person name="O'Toole P.W."/>
        </authorList>
    </citation>
    <scope>NUCLEOTIDE SEQUENCE [LARGE SCALE GENOMIC DNA]</scope>
    <source>
        <strain evidence="6 7">DSM 7090</strain>
    </source>
</reference>
<dbReference type="CDD" id="cd11715">
    <property type="entry name" value="THUMP_AdoMetMT"/>
    <property type="match status" value="1"/>
</dbReference>
<dbReference type="InterPro" id="IPR029063">
    <property type="entry name" value="SAM-dependent_MTases_sf"/>
</dbReference>